<feature type="transmembrane region" description="Helical" evidence="1">
    <location>
        <begin position="264"/>
        <end position="283"/>
    </location>
</feature>
<evidence type="ECO:0000313" key="2">
    <source>
        <dbReference type="EMBL" id="SDL49321.1"/>
    </source>
</evidence>
<proteinExistence type="predicted"/>
<feature type="transmembrane region" description="Helical" evidence="1">
    <location>
        <begin position="517"/>
        <end position="535"/>
    </location>
</feature>
<feature type="transmembrane region" description="Helical" evidence="1">
    <location>
        <begin position="89"/>
        <end position="112"/>
    </location>
</feature>
<evidence type="ECO:0000313" key="3">
    <source>
        <dbReference type="Proteomes" id="UP000199068"/>
    </source>
</evidence>
<organism evidence="2 3">
    <name type="scientific">Romboutsia lituseburensis DSM 797</name>
    <dbReference type="NCBI Taxonomy" id="1121325"/>
    <lineage>
        <taxon>Bacteria</taxon>
        <taxon>Bacillati</taxon>
        <taxon>Bacillota</taxon>
        <taxon>Clostridia</taxon>
        <taxon>Peptostreptococcales</taxon>
        <taxon>Peptostreptococcaceae</taxon>
        <taxon>Romboutsia</taxon>
    </lineage>
</organism>
<reference evidence="2 3" key="1">
    <citation type="submission" date="2016-10" db="EMBL/GenBank/DDBJ databases">
        <authorList>
            <person name="de Groot N.N."/>
        </authorList>
    </citation>
    <scope>NUCLEOTIDE SEQUENCE [LARGE SCALE GENOMIC DNA]</scope>
    <source>
        <strain evidence="2 3">DSM 797</strain>
    </source>
</reference>
<dbReference type="Proteomes" id="UP000199068">
    <property type="component" value="Unassembled WGS sequence"/>
</dbReference>
<gene>
    <name evidence="2" type="ORF">SAMN04515677_102153</name>
</gene>
<feature type="transmembrane region" description="Helical" evidence="1">
    <location>
        <begin position="343"/>
        <end position="362"/>
    </location>
</feature>
<feature type="transmembrane region" description="Helical" evidence="1">
    <location>
        <begin position="382"/>
        <end position="409"/>
    </location>
</feature>
<accession>A0A1G9KHY8</accession>
<protein>
    <recommendedName>
        <fullName evidence="4">ABC-2 type transport system permease protein</fullName>
    </recommendedName>
</protein>
<evidence type="ECO:0008006" key="4">
    <source>
        <dbReference type="Google" id="ProtNLM"/>
    </source>
</evidence>
<dbReference type="STRING" id="1121325.SAMN04515677_102153"/>
<feature type="transmembrane region" description="Helical" evidence="1">
    <location>
        <begin position="429"/>
        <end position="447"/>
    </location>
</feature>
<keyword evidence="1" id="KW-0812">Transmembrane</keyword>
<dbReference type="EMBL" id="FNGW01000002">
    <property type="protein sequence ID" value="SDL49321.1"/>
    <property type="molecule type" value="Genomic_DNA"/>
</dbReference>
<feature type="transmembrane region" description="Helical" evidence="1">
    <location>
        <begin position="133"/>
        <end position="156"/>
    </location>
</feature>
<dbReference type="AlphaFoldDB" id="A0A1G9KHY8"/>
<feature type="transmembrane region" description="Helical" evidence="1">
    <location>
        <begin position="453"/>
        <end position="471"/>
    </location>
</feature>
<feature type="transmembrane region" description="Helical" evidence="1">
    <location>
        <begin position="200"/>
        <end position="219"/>
    </location>
</feature>
<keyword evidence="3" id="KW-1185">Reference proteome</keyword>
<feature type="transmembrane region" description="Helical" evidence="1">
    <location>
        <begin position="492"/>
        <end position="511"/>
    </location>
</feature>
<keyword evidence="1" id="KW-1133">Transmembrane helix</keyword>
<feature type="transmembrane region" description="Helical" evidence="1">
    <location>
        <begin position="162"/>
        <end position="188"/>
    </location>
</feature>
<evidence type="ECO:0000256" key="1">
    <source>
        <dbReference type="SAM" id="Phobius"/>
    </source>
</evidence>
<dbReference type="RefSeq" id="WP_092723126.1">
    <property type="nucleotide sequence ID" value="NZ_FNGW01000002.1"/>
</dbReference>
<feature type="transmembrane region" description="Helical" evidence="1">
    <location>
        <begin position="58"/>
        <end position="77"/>
    </location>
</feature>
<sequence length="543" mass="62432">MKDFYILKILDLFKGIYQGLGINYEIMRLIVQSKLTMDGRRGQNILNQEEEVKDKNSFYMSLLIYAVVGVISAPIILMDTNPIIKMSLYFSFFMVLILSVFISDFSSVILDINDKDIIVTKGVDLKTLNAAKFTHIFIYISQLSLAICITAVIAGLRYGPKFIILFLLSIILIDILMIIITALMYFVILKIFSGEKLKDMINAFQILFLLVFIVGYQFVGRAFTFVDFNFVYKPSVWHVLMPPMWFASNFNIINGTNVDSLIKVMSGLSIVIPIISIIAYIKLIPVFENNLQKLSDNTYKSKRTKETISQKMSKIICKNKEERTFFNFIYDVLSKDREFKTKIYPSLAMGAFMPFIMLVSFYDGNGLVQFLDSLKGSKNYFMGYLCVLMSQSIITTLKFSAQYEAAWIYDVLPIKEKSNVYKGMFKASIYKLILPVFIIMSMGFIILFGTNVILHLFVMFVSLIITSMVTFKLNDKIMPFSKEYKNTNSSDNIITMFKSMFIVGIVVAIHFLVSKSMLMTLIYFIVLILFIKLSWNKVFNIKD</sequence>
<name>A0A1G9KHY8_9FIRM</name>
<keyword evidence="1" id="KW-0472">Membrane</keyword>